<proteinExistence type="predicted"/>
<gene>
    <name evidence="2" type="ORF">C8F04DRAFT_1234918</name>
    <name evidence="1" type="ORF">C8F04DRAFT_1244937</name>
</gene>
<reference evidence="1" key="1">
    <citation type="submission" date="2023-03" db="EMBL/GenBank/DDBJ databases">
        <title>Massive genome expansion in bonnet fungi (Mycena s.s.) driven by repeated elements and novel gene families across ecological guilds.</title>
        <authorList>
            <consortium name="Lawrence Berkeley National Laboratory"/>
            <person name="Harder C.B."/>
            <person name="Miyauchi S."/>
            <person name="Viragh M."/>
            <person name="Kuo A."/>
            <person name="Thoen E."/>
            <person name="Andreopoulos B."/>
            <person name="Lu D."/>
            <person name="Skrede I."/>
            <person name="Drula E."/>
            <person name="Henrissat B."/>
            <person name="Morin E."/>
            <person name="Kohler A."/>
            <person name="Barry K."/>
            <person name="LaButti K."/>
            <person name="Morin E."/>
            <person name="Salamov A."/>
            <person name="Lipzen A."/>
            <person name="Mereny Z."/>
            <person name="Hegedus B."/>
            <person name="Baldrian P."/>
            <person name="Stursova M."/>
            <person name="Weitz H."/>
            <person name="Taylor A."/>
            <person name="Grigoriev I.V."/>
            <person name="Nagy L.G."/>
            <person name="Martin F."/>
            <person name="Kauserud H."/>
        </authorList>
    </citation>
    <scope>NUCLEOTIDE SEQUENCE</scope>
    <source>
        <strain evidence="1">CBHHK200</strain>
    </source>
</reference>
<evidence type="ECO:0000313" key="1">
    <source>
        <dbReference type="EMBL" id="KAJ7016567.1"/>
    </source>
</evidence>
<keyword evidence="3" id="KW-1185">Reference proteome</keyword>
<accession>A0AAD6WL99</accession>
<protein>
    <submittedName>
        <fullName evidence="1">Uncharacterized protein</fullName>
    </submittedName>
</protein>
<dbReference type="Proteomes" id="UP001218188">
    <property type="component" value="Unassembled WGS sequence"/>
</dbReference>
<comment type="caution">
    <text evidence="1">The sequence shown here is derived from an EMBL/GenBank/DDBJ whole genome shotgun (WGS) entry which is preliminary data.</text>
</comment>
<dbReference type="AlphaFoldDB" id="A0AAD6WL99"/>
<sequence>MSALSRRVISQLRMAPTFIRPLLPRHRWALRHNSTTNSPCPHRQNHPNHIARQWRKSPMRTMCLFWLPSPPTLPINPRRLSILSARNSRTAQKLTRTTYQHSRRLQLPIRRKLREAPTIPKAATAVKDLTAGGYKDPKHDPFVRVRLEGMRIFLNLYTDLRSKTYGHWGASALQAAVGLGRGTHCMRSLCQLARQYIHDRKLLVVNPYGSWKETMLADEDLAADINLYLQEIGNDITAEKLVQYLARPEVMEKHGITKTISVRTARLF</sequence>
<evidence type="ECO:0000313" key="3">
    <source>
        <dbReference type="Proteomes" id="UP001218188"/>
    </source>
</evidence>
<name>A0AAD6WL99_9AGAR</name>
<organism evidence="1 3">
    <name type="scientific">Mycena alexandri</name>
    <dbReference type="NCBI Taxonomy" id="1745969"/>
    <lineage>
        <taxon>Eukaryota</taxon>
        <taxon>Fungi</taxon>
        <taxon>Dikarya</taxon>
        <taxon>Basidiomycota</taxon>
        <taxon>Agaricomycotina</taxon>
        <taxon>Agaricomycetes</taxon>
        <taxon>Agaricomycetidae</taxon>
        <taxon>Agaricales</taxon>
        <taxon>Marasmiineae</taxon>
        <taxon>Mycenaceae</taxon>
        <taxon>Mycena</taxon>
    </lineage>
</organism>
<evidence type="ECO:0000313" key="2">
    <source>
        <dbReference type="EMBL" id="KAJ7033083.1"/>
    </source>
</evidence>
<dbReference type="EMBL" id="JARJCM010000485">
    <property type="protein sequence ID" value="KAJ7016567.1"/>
    <property type="molecule type" value="Genomic_DNA"/>
</dbReference>
<dbReference type="EMBL" id="JARJCM010000067">
    <property type="protein sequence ID" value="KAJ7033083.1"/>
    <property type="molecule type" value="Genomic_DNA"/>
</dbReference>